<sequence length="308" mass="33281">MAVDAPGRSRRADCRLQAAAIPAGRGGIRPLGRRADRLKQMKPAAIITLAALSVLAAAPSQGATLCTIVADAVSGAALHQSGNGCDLRVPPASTFKLALSLIGFDSGLLQDAHSPALPFKPGYPDYLPSWRATTDPTAWMKNSVVWYSQQITAQLGEESFRRYITAFAYGNQDLSGTPGKHDGLSRAWLSSSLEISAHEQIAFLRKITRRHLPVAAHAYRMTELITRLDDAPAGWDLHGKTGTGAPATAEGGRDWDRAYGWFVGWATRDNRTVIFARLIQDDGRQEISAGLRARTAMVRDLPALIDAR</sequence>
<protein>
    <recommendedName>
        <fullName evidence="3 7">Beta-lactamase</fullName>
        <ecNumber evidence="3 7">3.5.2.6</ecNumber>
    </recommendedName>
</protein>
<keyword evidence="6 7" id="KW-0046">Antibiotic resistance</keyword>
<dbReference type="PANTHER" id="PTHR30627">
    <property type="entry name" value="PEPTIDOGLYCAN D,D-TRANSPEPTIDASE"/>
    <property type="match status" value="1"/>
</dbReference>
<dbReference type="PROSITE" id="PS00337">
    <property type="entry name" value="BETA_LACTAMASE_D"/>
    <property type="match status" value="1"/>
</dbReference>
<evidence type="ECO:0000256" key="5">
    <source>
        <dbReference type="ARBA" id="ARBA00022801"/>
    </source>
</evidence>
<dbReference type="EC" id="3.5.2.6" evidence="3 7"/>
<dbReference type="InterPro" id="IPR002137">
    <property type="entry name" value="Beta-lactam_class-D_AS"/>
</dbReference>
<keyword evidence="5 7" id="KW-0378">Hydrolase</keyword>
<dbReference type="PANTHER" id="PTHR30627:SF6">
    <property type="entry name" value="BETA-LACTAMASE YBXI-RELATED"/>
    <property type="match status" value="1"/>
</dbReference>
<name>A0ABS5IF30_9PROT</name>
<proteinExistence type="inferred from homology"/>
<dbReference type="Pfam" id="PF00905">
    <property type="entry name" value="Transpeptidase"/>
    <property type="match status" value="1"/>
</dbReference>
<keyword evidence="10" id="KW-1185">Reference proteome</keyword>
<dbReference type="NCBIfam" id="NF000270">
    <property type="entry name" value="bla_class_D_alt"/>
    <property type="match status" value="1"/>
</dbReference>
<organism evidence="9 10">
    <name type="scientific">Magnetospirillum sulfuroxidans</name>
    <dbReference type="NCBI Taxonomy" id="611300"/>
    <lineage>
        <taxon>Bacteria</taxon>
        <taxon>Pseudomonadati</taxon>
        <taxon>Pseudomonadota</taxon>
        <taxon>Alphaproteobacteria</taxon>
        <taxon>Rhodospirillales</taxon>
        <taxon>Rhodospirillaceae</taxon>
        <taxon>Magnetospirillum</taxon>
    </lineage>
</organism>
<comment type="similarity">
    <text evidence="2 7">Belongs to the class-D beta-lactamase family.</text>
</comment>
<evidence type="ECO:0000256" key="1">
    <source>
        <dbReference type="ARBA" id="ARBA00001526"/>
    </source>
</evidence>
<dbReference type="InterPro" id="IPR012338">
    <property type="entry name" value="Beta-lactam/transpept-like"/>
</dbReference>
<evidence type="ECO:0000259" key="8">
    <source>
        <dbReference type="Pfam" id="PF00905"/>
    </source>
</evidence>
<evidence type="ECO:0000256" key="6">
    <source>
        <dbReference type="ARBA" id="ARBA00023251"/>
    </source>
</evidence>
<reference evidence="9 10" key="1">
    <citation type="submission" date="2021-04" db="EMBL/GenBank/DDBJ databases">
        <title>Magnetospirillum sulfuroxidans sp. nov., a facultative chemolithoautotrophic sulfur-oxidizing alphaproteobacterium isolated from freshwater sediment and proposals for Paramagetospirillum gen. nov., and Magnetospirillaceae fam. nov.</title>
        <authorList>
            <person name="Koziaeva V."/>
            <person name="Geelhoed J.S."/>
            <person name="Sorokin D.Y."/>
            <person name="Grouzdev D.S."/>
        </authorList>
    </citation>
    <scope>NUCLEOTIDE SEQUENCE [LARGE SCALE GENOMIC DNA]</scope>
    <source>
        <strain evidence="9 10">J10</strain>
    </source>
</reference>
<evidence type="ECO:0000256" key="7">
    <source>
        <dbReference type="RuleBase" id="RU361140"/>
    </source>
</evidence>
<comment type="caution">
    <text evidence="9">The sequence shown here is derived from an EMBL/GenBank/DDBJ whole genome shotgun (WGS) entry which is preliminary data.</text>
</comment>
<keyword evidence="4" id="KW-0732">Signal</keyword>
<accession>A0ABS5IF30</accession>
<evidence type="ECO:0000256" key="4">
    <source>
        <dbReference type="ARBA" id="ARBA00022729"/>
    </source>
</evidence>
<evidence type="ECO:0000256" key="2">
    <source>
        <dbReference type="ARBA" id="ARBA00007898"/>
    </source>
</evidence>
<comment type="catalytic activity">
    <reaction evidence="1 7">
        <text>a beta-lactam + H2O = a substituted beta-amino acid</text>
        <dbReference type="Rhea" id="RHEA:20401"/>
        <dbReference type="ChEBI" id="CHEBI:15377"/>
        <dbReference type="ChEBI" id="CHEBI:35627"/>
        <dbReference type="ChEBI" id="CHEBI:140347"/>
        <dbReference type="EC" id="3.5.2.6"/>
    </reaction>
</comment>
<evidence type="ECO:0000313" key="9">
    <source>
        <dbReference type="EMBL" id="MBR9973014.1"/>
    </source>
</evidence>
<dbReference type="Proteomes" id="UP000680714">
    <property type="component" value="Unassembled WGS sequence"/>
</dbReference>
<dbReference type="SUPFAM" id="SSF56601">
    <property type="entry name" value="beta-lactamase/transpeptidase-like"/>
    <property type="match status" value="1"/>
</dbReference>
<dbReference type="InterPro" id="IPR001460">
    <property type="entry name" value="PCN-bd_Tpept"/>
</dbReference>
<gene>
    <name evidence="9" type="primary">blaOXA</name>
    <name evidence="9" type="ORF">KEC16_14915</name>
</gene>
<evidence type="ECO:0000256" key="3">
    <source>
        <dbReference type="ARBA" id="ARBA00012865"/>
    </source>
</evidence>
<feature type="domain" description="Penicillin-binding protein transpeptidase" evidence="8">
    <location>
        <begin position="68"/>
        <end position="301"/>
    </location>
</feature>
<dbReference type="EMBL" id="JAGTUF010000016">
    <property type="protein sequence ID" value="MBR9973014.1"/>
    <property type="molecule type" value="Genomic_DNA"/>
</dbReference>
<dbReference type="Gene3D" id="3.40.710.10">
    <property type="entry name" value="DD-peptidase/beta-lactamase superfamily"/>
    <property type="match status" value="1"/>
</dbReference>
<dbReference type="InterPro" id="IPR050515">
    <property type="entry name" value="Beta-lactam/transpept"/>
</dbReference>
<evidence type="ECO:0000313" key="10">
    <source>
        <dbReference type="Proteomes" id="UP000680714"/>
    </source>
</evidence>